<name>A0A4Y8WS02_9PORP</name>
<comment type="catalytic activity">
    <reaction evidence="1 3 4">
        <text>[protein]-peptidylproline (omega=180) = [protein]-peptidylproline (omega=0)</text>
        <dbReference type="Rhea" id="RHEA:16237"/>
        <dbReference type="Rhea" id="RHEA-COMP:10747"/>
        <dbReference type="Rhea" id="RHEA-COMP:10748"/>
        <dbReference type="ChEBI" id="CHEBI:83833"/>
        <dbReference type="ChEBI" id="CHEBI:83834"/>
        <dbReference type="EC" id="5.2.1.8"/>
    </reaction>
</comment>
<keyword evidence="6" id="KW-1185">Reference proteome</keyword>
<dbReference type="EC" id="5.2.1.8" evidence="4"/>
<dbReference type="EMBL" id="SPNC01000001">
    <property type="protein sequence ID" value="TFH97517.1"/>
    <property type="molecule type" value="Genomic_DNA"/>
</dbReference>
<evidence type="ECO:0000313" key="5">
    <source>
        <dbReference type="EMBL" id="TFH97517.1"/>
    </source>
</evidence>
<dbReference type="AlphaFoldDB" id="A0A4Y8WS02"/>
<dbReference type="RefSeq" id="WP_018358297.1">
    <property type="nucleotide sequence ID" value="NZ_CP197400.1"/>
</dbReference>
<dbReference type="PROSITE" id="PS50059">
    <property type="entry name" value="FKBP_PPIASE"/>
    <property type="match status" value="1"/>
</dbReference>
<gene>
    <name evidence="5" type="ORF">E4P47_00110</name>
</gene>
<protein>
    <recommendedName>
        <fullName evidence="4">Peptidyl-prolyl cis-trans isomerase</fullName>
        <ecNumber evidence="4">5.2.1.8</ecNumber>
    </recommendedName>
</protein>
<dbReference type="GeneID" id="66796812"/>
<comment type="similarity">
    <text evidence="4">Belongs to the FKBP-type PPIase family.</text>
</comment>
<dbReference type="PROSITE" id="PS51257">
    <property type="entry name" value="PROKAR_LIPOPROTEIN"/>
    <property type="match status" value="1"/>
</dbReference>
<dbReference type="GO" id="GO:0003755">
    <property type="term" value="F:peptidyl-prolyl cis-trans isomerase activity"/>
    <property type="evidence" value="ECO:0007669"/>
    <property type="project" value="UniProtKB-UniRule"/>
</dbReference>
<evidence type="ECO:0000256" key="4">
    <source>
        <dbReference type="RuleBase" id="RU003915"/>
    </source>
</evidence>
<dbReference type="Proteomes" id="UP000297225">
    <property type="component" value="Unassembled WGS sequence"/>
</dbReference>
<keyword evidence="3 4" id="KW-0413">Isomerase</keyword>
<proteinExistence type="inferred from homology"/>
<evidence type="ECO:0000256" key="3">
    <source>
        <dbReference type="PROSITE-ProRule" id="PRU00277"/>
    </source>
</evidence>
<dbReference type="Pfam" id="PF00254">
    <property type="entry name" value="FKBP_C"/>
    <property type="match status" value="1"/>
</dbReference>
<dbReference type="SUPFAM" id="SSF54534">
    <property type="entry name" value="FKBP-like"/>
    <property type="match status" value="1"/>
</dbReference>
<comment type="caution">
    <text evidence="5">The sequence shown here is derived from an EMBL/GenBank/DDBJ whole genome shotgun (WGS) entry which is preliminary data.</text>
</comment>
<evidence type="ECO:0000256" key="1">
    <source>
        <dbReference type="ARBA" id="ARBA00000971"/>
    </source>
</evidence>
<dbReference type="InterPro" id="IPR001179">
    <property type="entry name" value="PPIase_FKBP_dom"/>
</dbReference>
<dbReference type="STRING" id="1122973.GCA_000379925_01051"/>
<dbReference type="InterPro" id="IPR046357">
    <property type="entry name" value="PPIase_dom_sf"/>
</dbReference>
<evidence type="ECO:0000256" key="2">
    <source>
        <dbReference type="ARBA" id="ARBA00023110"/>
    </source>
</evidence>
<dbReference type="Gene3D" id="3.10.50.40">
    <property type="match status" value="1"/>
</dbReference>
<accession>A0A4Y8WS02</accession>
<sequence length="163" mass="18227">MRNKLFLVLASVVAMLLLASCDNALQPREETQYKKDNDAFIEKVDKGTEYKKLVFLNAEHPIYYKVLAPGTSKAYPYQESTVRTQLSGRLISGEVFQADGELVSQVNALIPGVQYALQSMNVGDKWEIVVPQQLGYGAYSRGYTIPAFSTLIFTIELLEIVKP</sequence>
<evidence type="ECO:0000313" key="6">
    <source>
        <dbReference type="Proteomes" id="UP000297225"/>
    </source>
</evidence>
<dbReference type="OrthoDB" id="9814548at2"/>
<organism evidence="5 6">
    <name type="scientific">Porphyromonas levii</name>
    <dbReference type="NCBI Taxonomy" id="28114"/>
    <lineage>
        <taxon>Bacteria</taxon>
        <taxon>Pseudomonadati</taxon>
        <taxon>Bacteroidota</taxon>
        <taxon>Bacteroidia</taxon>
        <taxon>Bacteroidales</taxon>
        <taxon>Porphyromonadaceae</taxon>
        <taxon>Porphyromonas</taxon>
    </lineage>
</organism>
<reference evidence="5 6" key="1">
    <citation type="submission" date="2019-03" db="EMBL/GenBank/DDBJ databases">
        <title>Porphyromonas levii Isolated from the Uterus of Dairy Cows.</title>
        <authorList>
            <person name="Francis A.M."/>
        </authorList>
    </citation>
    <scope>NUCLEOTIDE SEQUENCE [LARGE SCALE GENOMIC DNA]</scope>
    <source>
        <strain evidence="5 6">AF5678</strain>
    </source>
</reference>
<keyword evidence="2 3" id="KW-0697">Rotamase</keyword>